<feature type="domain" description="Purine catabolism PurC-like" evidence="1">
    <location>
        <begin position="9"/>
        <end position="128"/>
    </location>
</feature>
<evidence type="ECO:0000259" key="2">
    <source>
        <dbReference type="Pfam" id="PF13556"/>
    </source>
</evidence>
<dbReference type="Pfam" id="PF07905">
    <property type="entry name" value="PucR"/>
    <property type="match status" value="1"/>
</dbReference>
<evidence type="ECO:0000313" key="4">
    <source>
        <dbReference type="Proteomes" id="UP000032512"/>
    </source>
</evidence>
<feature type="domain" description="PucR C-terminal helix-turn-helix" evidence="2">
    <location>
        <begin position="463"/>
        <end position="517"/>
    </location>
</feature>
<reference evidence="3 4" key="1">
    <citation type="submission" date="2015-01" db="EMBL/GenBank/DDBJ databases">
        <title>Draft genome sequences of the supercritical CO2 tolerant bacteria Bacillus subterraneus MITOT1 and Bacillus cereus MIT0214.</title>
        <authorList>
            <person name="Peet K.C."/>
            <person name="Thompson J.R."/>
        </authorList>
    </citation>
    <scope>NUCLEOTIDE SEQUENCE [LARGE SCALE GENOMIC DNA]</scope>
    <source>
        <strain evidence="3 4">MITOT1</strain>
    </source>
</reference>
<dbReference type="OrthoDB" id="143422at2"/>
<dbReference type="Proteomes" id="UP000032512">
    <property type="component" value="Unassembled WGS sequence"/>
</dbReference>
<dbReference type="RefSeq" id="WP_044390767.1">
    <property type="nucleotide sequence ID" value="NZ_JXIQ01000015.1"/>
</dbReference>
<dbReference type="InterPro" id="IPR012914">
    <property type="entry name" value="PucR_dom"/>
</dbReference>
<protein>
    <submittedName>
        <fullName evidence="3">PucR family transcriptional regulator</fullName>
    </submittedName>
</protein>
<dbReference type="Pfam" id="PF13556">
    <property type="entry name" value="HTH_30"/>
    <property type="match status" value="1"/>
</dbReference>
<keyword evidence="4" id="KW-1185">Reference proteome</keyword>
<comment type="caution">
    <text evidence="3">The sequence shown here is derived from an EMBL/GenBank/DDBJ whole genome shotgun (WGS) entry which is preliminary data.</text>
</comment>
<gene>
    <name evidence="3" type="ORF">UB32_01960</name>
</gene>
<dbReference type="AlphaFoldDB" id="A0A0D6ZG26"/>
<accession>A0A0D6ZG26</accession>
<dbReference type="InterPro" id="IPR042070">
    <property type="entry name" value="PucR_C-HTH_sf"/>
</dbReference>
<dbReference type="Gene3D" id="1.10.10.2840">
    <property type="entry name" value="PucR C-terminal helix-turn-helix domain"/>
    <property type="match status" value="1"/>
</dbReference>
<evidence type="ECO:0000259" key="1">
    <source>
        <dbReference type="Pfam" id="PF07905"/>
    </source>
</evidence>
<sequence length="539" mass="63223">MSLYITVEDLLQRKYFENIEVVAGHEGLSRIVKWVHVMDVTKIKNLLNGSELILSTGLAWKEDKNLFFSVVEQLIESQAAALCFEIGTYTSILPQEIIDLANEHHFPIILFKQEVPFVKITQDIHTLLINHQYQMISDLEGYSQKLNKKLLTIENHQEILTFIQQFLNVQVAILFHPSDIQFIPNVDANERNELIPFINNLVPDHLSTSIASVPIQLLGDNKAELFLLSKVRGITDFDRLILDRTATALAQFLLRKHYFEEKRRNEETDFLNNWLEGECSEDAIQDYIAYHSPQVVGKGGFVCLCRLETLDSFSNLDLTYFKLYARTIFEQHGFTFYSIERKGLLVFIFLNMRSTANWKKRMTEGIQKLLQSDLKIGEYKFRHMLAIGKYVQELKNIGMSYKTAAETLRIQTRWSEQESYYFYDDLHIYRLISKLNEHLELKEIVMEYLEPVIEYDKKYNAKLMDTLKIYLACNGSKQETAKQLYVVRQTLYHRLDKLENLLGEDFMRHEKRLAIEFMIYSYDYLISSRQVKKSGQESL</sequence>
<dbReference type="InterPro" id="IPR025736">
    <property type="entry name" value="PucR_C-HTH_dom"/>
</dbReference>
<name>A0A0D6ZG26_9BACI</name>
<evidence type="ECO:0000313" key="3">
    <source>
        <dbReference type="EMBL" id="KIY23578.1"/>
    </source>
</evidence>
<proteinExistence type="predicted"/>
<dbReference type="PANTHER" id="PTHR33744">
    <property type="entry name" value="CARBOHYDRATE DIACID REGULATOR"/>
    <property type="match status" value="1"/>
</dbReference>
<dbReference type="PATRIC" id="fig|285983.3.peg.1832"/>
<dbReference type="EMBL" id="JXIQ01000015">
    <property type="protein sequence ID" value="KIY23578.1"/>
    <property type="molecule type" value="Genomic_DNA"/>
</dbReference>
<dbReference type="InterPro" id="IPR051448">
    <property type="entry name" value="CdaR-like_regulators"/>
</dbReference>
<organism evidence="3 4">
    <name type="scientific">Mesobacillus subterraneus</name>
    <dbReference type="NCBI Taxonomy" id="285983"/>
    <lineage>
        <taxon>Bacteria</taxon>
        <taxon>Bacillati</taxon>
        <taxon>Bacillota</taxon>
        <taxon>Bacilli</taxon>
        <taxon>Bacillales</taxon>
        <taxon>Bacillaceae</taxon>
        <taxon>Mesobacillus</taxon>
    </lineage>
</organism>